<dbReference type="Gene3D" id="2.170.120.30">
    <property type="match status" value="2"/>
</dbReference>
<dbReference type="InterPro" id="IPR053154">
    <property type="entry name" value="c-di-AMP_regulator"/>
</dbReference>
<gene>
    <name evidence="1" type="ORF">FYJ59_03890</name>
</gene>
<comment type="caution">
    <text evidence="1">The sequence shown here is derived from an EMBL/GenBank/DDBJ whole genome shotgun (WGS) entry which is preliminary data.</text>
</comment>
<dbReference type="RefSeq" id="WP_154495365.1">
    <property type="nucleotide sequence ID" value="NZ_VUMU01000003.1"/>
</dbReference>
<protein>
    <recommendedName>
        <fullName evidence="3">YbbR-like protein</fullName>
    </recommendedName>
</protein>
<dbReference type="AlphaFoldDB" id="A0A6L5YHK1"/>
<evidence type="ECO:0000313" key="1">
    <source>
        <dbReference type="EMBL" id="MST57388.1"/>
    </source>
</evidence>
<evidence type="ECO:0008006" key="3">
    <source>
        <dbReference type="Google" id="ProtNLM"/>
    </source>
</evidence>
<dbReference type="InterPro" id="IPR012505">
    <property type="entry name" value="YbbR"/>
</dbReference>
<accession>A0A6L5YHK1</accession>
<dbReference type="Pfam" id="PF07949">
    <property type="entry name" value="YbbR"/>
    <property type="match status" value="1"/>
</dbReference>
<dbReference type="Proteomes" id="UP000476055">
    <property type="component" value="Unassembled WGS sequence"/>
</dbReference>
<proteinExistence type="predicted"/>
<dbReference type="EMBL" id="VUMU01000003">
    <property type="protein sequence ID" value="MST57388.1"/>
    <property type="molecule type" value="Genomic_DNA"/>
</dbReference>
<sequence length="428" mass="46761">MKKLLTRNLGLKLASLLLAFVLWFLVAQIYDPKDTVTFNNIQVRLINTELLDEEGKVYEVLDNSNLVRVTVTGPQSIVKSELRRSDIVAEADMSKLTDINTIAITYYCENISNDSVEIKGNHDSVRLNVEDKTSKWIKLESNTIGDVASGYMIGNVTLDQTNIEVTGPKSAISQVDHAGVDINVTDSTTSLSANVDIKLYDADDNELVLESVKKNVNSAYMTVEVLATKEVPVEIEYMGVPEDGYMATGEVESSVPTVRIAGTVSTLVGISAITVPEDRMNITGQTDNLVDIINLKEYLPSNVRLADKSFDGKITATVYIEPIVSKDLTVAAENISVTGVPDGMEAEITSTAEEYNITVSGLSRNVSILRDSSVTGILNLTQWMEDNGVEELTPGTYTIPVTFNLAEDITVTPDINIHIRLKNADTNN</sequence>
<dbReference type="PANTHER" id="PTHR37804">
    <property type="entry name" value="CDAA REGULATORY PROTEIN CDAR"/>
    <property type="match status" value="1"/>
</dbReference>
<organism evidence="1 2">
    <name type="scientific">Waltera intestinalis</name>
    <dbReference type="NCBI Taxonomy" id="2606635"/>
    <lineage>
        <taxon>Bacteria</taxon>
        <taxon>Bacillati</taxon>
        <taxon>Bacillota</taxon>
        <taxon>Clostridia</taxon>
        <taxon>Lachnospirales</taxon>
        <taxon>Lachnospiraceae</taxon>
        <taxon>Waltera</taxon>
    </lineage>
</organism>
<dbReference type="Gene3D" id="2.170.120.40">
    <property type="entry name" value="YbbR-like domain"/>
    <property type="match status" value="2"/>
</dbReference>
<reference evidence="1 2" key="1">
    <citation type="submission" date="2019-08" db="EMBL/GenBank/DDBJ databases">
        <title>In-depth cultivation of the pig gut microbiome towards novel bacterial diversity and tailored functional studies.</title>
        <authorList>
            <person name="Wylensek D."/>
            <person name="Hitch T.C.A."/>
            <person name="Clavel T."/>
        </authorList>
    </citation>
    <scope>NUCLEOTIDE SEQUENCE [LARGE SCALE GENOMIC DNA]</scope>
    <source>
        <strain evidence="1 2">WCA3-601-WT-6H</strain>
    </source>
</reference>
<dbReference type="PANTHER" id="PTHR37804:SF1">
    <property type="entry name" value="CDAA REGULATORY PROTEIN CDAR"/>
    <property type="match status" value="1"/>
</dbReference>
<keyword evidence="2" id="KW-1185">Reference proteome</keyword>
<name>A0A6L5YHK1_9FIRM</name>
<evidence type="ECO:0000313" key="2">
    <source>
        <dbReference type="Proteomes" id="UP000476055"/>
    </source>
</evidence>